<evidence type="ECO:0000313" key="2">
    <source>
        <dbReference type="EMBL" id="KAK3682810.1"/>
    </source>
</evidence>
<reference evidence="2" key="1">
    <citation type="journal article" date="2023" name="Mol. Phylogenet. Evol.">
        <title>Genome-scale phylogeny and comparative genomics of the fungal order Sordariales.</title>
        <authorList>
            <person name="Hensen N."/>
            <person name="Bonometti L."/>
            <person name="Westerberg I."/>
            <person name="Brannstrom I.O."/>
            <person name="Guillou S."/>
            <person name="Cros-Aarteil S."/>
            <person name="Calhoun S."/>
            <person name="Haridas S."/>
            <person name="Kuo A."/>
            <person name="Mondo S."/>
            <person name="Pangilinan J."/>
            <person name="Riley R."/>
            <person name="LaButti K."/>
            <person name="Andreopoulos B."/>
            <person name="Lipzen A."/>
            <person name="Chen C."/>
            <person name="Yan M."/>
            <person name="Daum C."/>
            <person name="Ng V."/>
            <person name="Clum A."/>
            <person name="Steindorff A."/>
            <person name="Ohm R.A."/>
            <person name="Martin F."/>
            <person name="Silar P."/>
            <person name="Natvig D.O."/>
            <person name="Lalanne C."/>
            <person name="Gautier V."/>
            <person name="Ament-Velasquez S.L."/>
            <person name="Kruys A."/>
            <person name="Hutchinson M.I."/>
            <person name="Powell A.J."/>
            <person name="Barry K."/>
            <person name="Miller A.N."/>
            <person name="Grigoriev I.V."/>
            <person name="Debuchy R."/>
            <person name="Gladieux P."/>
            <person name="Hiltunen Thoren M."/>
            <person name="Johannesson H."/>
        </authorList>
    </citation>
    <scope>NUCLEOTIDE SEQUENCE</scope>
    <source>
        <strain evidence="2">CBS 314.62</strain>
    </source>
</reference>
<evidence type="ECO:0000313" key="3">
    <source>
        <dbReference type="Proteomes" id="UP001270362"/>
    </source>
</evidence>
<sequence length="299" mass="34283">MASQESQQKNGGIREKPPPMYDDAVVDDRVTDGAKSENGFPSSPQHSTTTGPPVHSKKYDPGVVTTAESSFTPGWKKPLMSPTRMPGKPVTAEFPYIISSYHCPVDYQSMNYATTARAPWIARTLFKFHDPARQLPRTFPWRNNMHRCWFDQMGIELHPLQHDVNVYVRTVSLAYQRCEGTIMDWSVCIDIWHRRSAWLECLSYADIEALISLDTVVRTTGTMATTEDPLEHKQLFYIKYPKPGVHWVYNSKVHGIKQPLSSWDNRLDKLLGFDDPELRRLVDENMERHIECVGQVLST</sequence>
<feature type="compositionally biased region" description="Basic and acidic residues" evidence="1">
    <location>
        <begin position="26"/>
        <end position="35"/>
    </location>
</feature>
<accession>A0AAE0X1H3</accession>
<feature type="region of interest" description="Disordered" evidence="1">
    <location>
        <begin position="1"/>
        <end position="71"/>
    </location>
</feature>
<dbReference type="Proteomes" id="UP001270362">
    <property type="component" value="Unassembled WGS sequence"/>
</dbReference>
<keyword evidence="3" id="KW-1185">Reference proteome</keyword>
<dbReference type="AlphaFoldDB" id="A0AAE0X1H3"/>
<gene>
    <name evidence="2" type="ORF">B0T22DRAFT_484832</name>
</gene>
<feature type="compositionally biased region" description="Polar residues" evidence="1">
    <location>
        <begin position="1"/>
        <end position="10"/>
    </location>
</feature>
<name>A0AAE0X1H3_9PEZI</name>
<organism evidence="2 3">
    <name type="scientific">Podospora appendiculata</name>
    <dbReference type="NCBI Taxonomy" id="314037"/>
    <lineage>
        <taxon>Eukaryota</taxon>
        <taxon>Fungi</taxon>
        <taxon>Dikarya</taxon>
        <taxon>Ascomycota</taxon>
        <taxon>Pezizomycotina</taxon>
        <taxon>Sordariomycetes</taxon>
        <taxon>Sordariomycetidae</taxon>
        <taxon>Sordariales</taxon>
        <taxon>Podosporaceae</taxon>
        <taxon>Podospora</taxon>
    </lineage>
</organism>
<reference evidence="2" key="2">
    <citation type="submission" date="2023-06" db="EMBL/GenBank/DDBJ databases">
        <authorList>
            <consortium name="Lawrence Berkeley National Laboratory"/>
            <person name="Haridas S."/>
            <person name="Hensen N."/>
            <person name="Bonometti L."/>
            <person name="Westerberg I."/>
            <person name="Brannstrom I.O."/>
            <person name="Guillou S."/>
            <person name="Cros-Aarteil S."/>
            <person name="Calhoun S."/>
            <person name="Kuo A."/>
            <person name="Mondo S."/>
            <person name="Pangilinan J."/>
            <person name="Riley R."/>
            <person name="Labutti K."/>
            <person name="Andreopoulos B."/>
            <person name="Lipzen A."/>
            <person name="Chen C."/>
            <person name="Yanf M."/>
            <person name="Daum C."/>
            <person name="Ng V."/>
            <person name="Clum A."/>
            <person name="Steindorff A."/>
            <person name="Ohm R."/>
            <person name="Martin F."/>
            <person name="Silar P."/>
            <person name="Natvig D."/>
            <person name="Lalanne C."/>
            <person name="Gautier V."/>
            <person name="Ament-Velasquez S.L."/>
            <person name="Kruys A."/>
            <person name="Hutchinson M.I."/>
            <person name="Powell A.J."/>
            <person name="Barry K."/>
            <person name="Miller A.N."/>
            <person name="Grigoriev I.V."/>
            <person name="Debuchy R."/>
            <person name="Gladieux P."/>
            <person name="Thoren M.H."/>
            <person name="Johannesson H."/>
        </authorList>
    </citation>
    <scope>NUCLEOTIDE SEQUENCE</scope>
    <source>
        <strain evidence="2">CBS 314.62</strain>
    </source>
</reference>
<evidence type="ECO:0000256" key="1">
    <source>
        <dbReference type="SAM" id="MobiDB-lite"/>
    </source>
</evidence>
<dbReference type="EMBL" id="JAULSO010000005">
    <property type="protein sequence ID" value="KAK3682810.1"/>
    <property type="molecule type" value="Genomic_DNA"/>
</dbReference>
<comment type="caution">
    <text evidence="2">The sequence shown here is derived from an EMBL/GenBank/DDBJ whole genome shotgun (WGS) entry which is preliminary data.</text>
</comment>
<protein>
    <submittedName>
        <fullName evidence="2">Uncharacterized protein</fullName>
    </submittedName>
</protein>
<proteinExistence type="predicted"/>
<feature type="compositionally biased region" description="Polar residues" evidence="1">
    <location>
        <begin position="39"/>
        <end position="51"/>
    </location>
</feature>